<gene>
    <name evidence="2" type="primary">67</name>
    <name evidence="2" type="ORF">PBI_SEAHORSE_67</name>
</gene>
<feature type="region of interest" description="Disordered" evidence="1">
    <location>
        <begin position="1"/>
        <end position="20"/>
    </location>
</feature>
<sequence>MNNRADLAAQAMTPEWPTRSEDFKQIRRHMARKALAMSDQFMFSNMNVARVHKKTGISLQTIHEVIRELRTEE</sequence>
<accession>A0A3G3M653</accession>
<evidence type="ECO:0000313" key="3">
    <source>
        <dbReference type="Proteomes" id="UP000272407"/>
    </source>
</evidence>
<dbReference type="KEGG" id="vg:77932132"/>
<keyword evidence="3" id="KW-1185">Reference proteome</keyword>
<name>A0A3G3M653_9CAUD</name>
<evidence type="ECO:0000256" key="1">
    <source>
        <dbReference type="SAM" id="MobiDB-lite"/>
    </source>
</evidence>
<evidence type="ECO:0008006" key="4">
    <source>
        <dbReference type="Google" id="ProtNLM"/>
    </source>
</evidence>
<dbReference type="EMBL" id="MH910041">
    <property type="protein sequence ID" value="AYR01567.1"/>
    <property type="molecule type" value="Genomic_DNA"/>
</dbReference>
<reference evidence="2 3" key="1">
    <citation type="submission" date="2018-09" db="EMBL/GenBank/DDBJ databases">
        <authorList>
            <person name="Rimple P.A."/>
            <person name="Stoner T.H."/>
            <person name="Garlena R.A."/>
            <person name="Russell D.A."/>
            <person name="Pope W.H."/>
            <person name="Jacobs-Sera D."/>
            <person name="Hatfull G.F."/>
        </authorList>
    </citation>
    <scope>NUCLEOTIDE SEQUENCE [LARGE SCALE GENOMIC DNA]</scope>
</reference>
<protein>
    <recommendedName>
        <fullName evidence="4">Helix-turn-helix DNA binding domain protein</fullName>
    </recommendedName>
</protein>
<dbReference type="Proteomes" id="UP000272407">
    <property type="component" value="Segment"/>
</dbReference>
<proteinExistence type="predicted"/>
<dbReference type="RefSeq" id="YP_010656253.1">
    <property type="nucleotide sequence ID" value="NC_070836.1"/>
</dbReference>
<evidence type="ECO:0000313" key="2">
    <source>
        <dbReference type="EMBL" id="AYR01567.1"/>
    </source>
</evidence>
<dbReference type="GeneID" id="77932132"/>
<organism evidence="2 3">
    <name type="scientific">Arthrobacter phage Seahorse</name>
    <dbReference type="NCBI Taxonomy" id="2419611"/>
    <lineage>
        <taxon>Viruses</taxon>
        <taxon>Duplodnaviria</taxon>
        <taxon>Heunggongvirae</taxon>
        <taxon>Uroviricota</taxon>
        <taxon>Caudoviricetes</taxon>
        <taxon>Seamegvirus</taxon>
        <taxon>Seamegvirus seahorse</taxon>
    </lineage>
</organism>